<dbReference type="GO" id="GO:0008270">
    <property type="term" value="F:zinc ion binding"/>
    <property type="evidence" value="ECO:0007669"/>
    <property type="project" value="UniProtKB-KW"/>
</dbReference>
<keyword evidence="4" id="KW-0479">Metal-binding</keyword>
<dbReference type="GO" id="GO:0004842">
    <property type="term" value="F:ubiquitin-protein transferase activity"/>
    <property type="evidence" value="ECO:0007669"/>
    <property type="project" value="TreeGrafter"/>
</dbReference>
<keyword evidence="7" id="KW-0862">Zinc</keyword>
<evidence type="ECO:0000256" key="4">
    <source>
        <dbReference type="ARBA" id="ARBA00022723"/>
    </source>
</evidence>
<evidence type="ECO:0000256" key="1">
    <source>
        <dbReference type="ARBA" id="ARBA00004141"/>
    </source>
</evidence>
<evidence type="ECO:0000256" key="7">
    <source>
        <dbReference type="ARBA" id="ARBA00022833"/>
    </source>
</evidence>
<keyword evidence="2" id="KW-0808">Transferase</keyword>
<evidence type="ECO:0000256" key="6">
    <source>
        <dbReference type="ARBA" id="ARBA00022786"/>
    </source>
</evidence>
<proteinExistence type="predicted"/>
<dbReference type="Gene3D" id="3.30.40.10">
    <property type="entry name" value="Zinc/RING finger domain, C3HC4 (zinc finger)"/>
    <property type="match status" value="1"/>
</dbReference>
<dbReference type="PANTHER" id="PTHR46065:SF3">
    <property type="entry name" value="FI20425P1"/>
    <property type="match status" value="1"/>
</dbReference>
<dbReference type="WBParaSite" id="jg5374">
    <property type="protein sequence ID" value="jg5374"/>
    <property type="gene ID" value="jg5374"/>
</dbReference>
<name>A0A915EEY6_9BILA</name>
<evidence type="ECO:0000256" key="5">
    <source>
        <dbReference type="ARBA" id="ARBA00022771"/>
    </source>
</evidence>
<accession>A0A915EEY6</accession>
<feature type="domain" description="RING-CH-type" evidence="10">
    <location>
        <begin position="38"/>
        <end position="109"/>
    </location>
</feature>
<dbReference type="GO" id="GO:0016567">
    <property type="term" value="P:protein ubiquitination"/>
    <property type="evidence" value="ECO:0007669"/>
    <property type="project" value="TreeGrafter"/>
</dbReference>
<evidence type="ECO:0000256" key="3">
    <source>
        <dbReference type="ARBA" id="ARBA00022692"/>
    </source>
</evidence>
<keyword evidence="5" id="KW-0863">Zinc-finger</keyword>
<dbReference type="InterPro" id="IPR011016">
    <property type="entry name" value="Znf_RING-CH"/>
</dbReference>
<organism evidence="11 12">
    <name type="scientific">Ditylenchus dipsaci</name>
    <dbReference type="NCBI Taxonomy" id="166011"/>
    <lineage>
        <taxon>Eukaryota</taxon>
        <taxon>Metazoa</taxon>
        <taxon>Ecdysozoa</taxon>
        <taxon>Nematoda</taxon>
        <taxon>Chromadorea</taxon>
        <taxon>Rhabditida</taxon>
        <taxon>Tylenchina</taxon>
        <taxon>Tylenchomorpha</taxon>
        <taxon>Sphaerularioidea</taxon>
        <taxon>Anguinidae</taxon>
        <taxon>Anguininae</taxon>
        <taxon>Ditylenchus</taxon>
    </lineage>
</organism>
<keyword evidence="6" id="KW-0833">Ubl conjugation pathway</keyword>
<dbReference type="Pfam" id="PF12906">
    <property type="entry name" value="RINGv"/>
    <property type="match status" value="1"/>
</dbReference>
<evidence type="ECO:0000259" key="10">
    <source>
        <dbReference type="PROSITE" id="PS51292"/>
    </source>
</evidence>
<keyword evidence="8" id="KW-1133">Transmembrane helix</keyword>
<keyword evidence="11" id="KW-1185">Reference proteome</keyword>
<reference evidence="12" key="1">
    <citation type="submission" date="2022-11" db="UniProtKB">
        <authorList>
            <consortium name="WormBaseParasite"/>
        </authorList>
    </citation>
    <scope>IDENTIFICATION</scope>
</reference>
<evidence type="ECO:0000313" key="11">
    <source>
        <dbReference type="Proteomes" id="UP000887574"/>
    </source>
</evidence>
<keyword evidence="9" id="KW-0472">Membrane</keyword>
<dbReference type="FunFam" id="3.30.40.10:FF:000571">
    <property type="entry name" value="Zinc finger, C3HC4 type"/>
    <property type="match status" value="1"/>
</dbReference>
<evidence type="ECO:0000256" key="9">
    <source>
        <dbReference type="ARBA" id="ARBA00023136"/>
    </source>
</evidence>
<dbReference type="PROSITE" id="PS51292">
    <property type="entry name" value="ZF_RING_CH"/>
    <property type="match status" value="1"/>
</dbReference>
<dbReference type="CDD" id="cd16495">
    <property type="entry name" value="RING_CH-C4HC3_MARCH"/>
    <property type="match status" value="1"/>
</dbReference>
<dbReference type="Proteomes" id="UP000887574">
    <property type="component" value="Unplaced"/>
</dbReference>
<evidence type="ECO:0000256" key="2">
    <source>
        <dbReference type="ARBA" id="ARBA00022679"/>
    </source>
</evidence>
<dbReference type="SMART" id="SM00744">
    <property type="entry name" value="RINGv"/>
    <property type="match status" value="1"/>
</dbReference>
<comment type="subcellular location">
    <subcellularLocation>
        <location evidence="1">Membrane</location>
        <topology evidence="1">Multi-pass membrane protein</topology>
    </subcellularLocation>
</comment>
<dbReference type="GO" id="GO:0016020">
    <property type="term" value="C:membrane"/>
    <property type="evidence" value="ECO:0007669"/>
    <property type="project" value="UniProtKB-SubCell"/>
</dbReference>
<evidence type="ECO:0000256" key="8">
    <source>
        <dbReference type="ARBA" id="ARBA00022989"/>
    </source>
</evidence>
<sequence>MQSNFSPNPDNLLLGLRDQNCTTPLVDIPATIIPEASGPQFLEQQCRYCHVVNNTTTTSSKKALVAPCRCAGTVQFVHTACLTRWIEVSSRKLYPTPRCELCGYKYRRRPFIDALQRQQQTALIRPSRSNKRFLTENDVTVIIASILFFAAFS</sequence>
<dbReference type="PANTHER" id="PTHR46065">
    <property type="entry name" value="E3 UBIQUITIN-PROTEIN LIGASE MARCH 2/3 FAMILY MEMBER"/>
    <property type="match status" value="1"/>
</dbReference>
<dbReference type="InterPro" id="IPR013083">
    <property type="entry name" value="Znf_RING/FYVE/PHD"/>
</dbReference>
<protein>
    <submittedName>
        <fullName evidence="12">RING-CH-type domain-containing protein</fullName>
    </submittedName>
</protein>
<evidence type="ECO:0000313" key="12">
    <source>
        <dbReference type="WBParaSite" id="jg5374"/>
    </source>
</evidence>
<dbReference type="SUPFAM" id="SSF57850">
    <property type="entry name" value="RING/U-box"/>
    <property type="match status" value="1"/>
</dbReference>
<dbReference type="AlphaFoldDB" id="A0A915EEY6"/>
<keyword evidence="3" id="KW-0812">Transmembrane</keyword>